<evidence type="ECO:0000256" key="1">
    <source>
        <dbReference type="SAM" id="SignalP"/>
    </source>
</evidence>
<feature type="domain" description="Apple" evidence="2">
    <location>
        <begin position="24"/>
        <end position="73"/>
    </location>
</feature>
<organism evidence="3 4">
    <name type="scientific">Desmophyllum pertusum</name>
    <dbReference type="NCBI Taxonomy" id="174260"/>
    <lineage>
        <taxon>Eukaryota</taxon>
        <taxon>Metazoa</taxon>
        <taxon>Cnidaria</taxon>
        <taxon>Anthozoa</taxon>
        <taxon>Hexacorallia</taxon>
        <taxon>Scleractinia</taxon>
        <taxon>Caryophylliina</taxon>
        <taxon>Caryophylliidae</taxon>
        <taxon>Desmophyllum</taxon>
    </lineage>
</organism>
<evidence type="ECO:0000259" key="2">
    <source>
        <dbReference type="Pfam" id="PF00024"/>
    </source>
</evidence>
<dbReference type="InterPro" id="IPR008979">
    <property type="entry name" value="Galactose-bd-like_sf"/>
</dbReference>
<keyword evidence="4" id="KW-1185">Reference proteome</keyword>
<evidence type="ECO:0000313" key="3">
    <source>
        <dbReference type="EMBL" id="KAJ7376995.1"/>
    </source>
</evidence>
<dbReference type="Gene3D" id="2.60.120.260">
    <property type="entry name" value="Galactose-binding domain-like"/>
    <property type="match status" value="1"/>
</dbReference>
<keyword evidence="1" id="KW-0732">Signal</keyword>
<sequence length="216" mass="24339">MSVVPSLLVLLFIHTADLCRTLKPVKNHVLIGHVIKTMQESSFEICTYHCELDDKCFSVNIYTKTRKCEINYGTLPLEALGIEDDNKIFDGQLTSSSAHVGYEAWRGRLHGQGSWKPVKNYLSPSYNVSFPYSTVNITYIATQGAPTEDCWMTSFKLQYRIQDGSLKDYLQTIAGNTDRNTVIYHPLKPALTGVKLLSIRPSSSHGCIALRLELYK</sequence>
<dbReference type="InterPro" id="IPR003609">
    <property type="entry name" value="Pan_app"/>
</dbReference>
<comment type="caution">
    <text evidence="3">The sequence shown here is derived from an EMBL/GenBank/DDBJ whole genome shotgun (WGS) entry which is preliminary data.</text>
</comment>
<dbReference type="EMBL" id="MU826385">
    <property type="protein sequence ID" value="KAJ7376995.1"/>
    <property type="molecule type" value="Genomic_DNA"/>
</dbReference>
<name>A0A9X0CVD0_9CNID</name>
<evidence type="ECO:0000313" key="4">
    <source>
        <dbReference type="Proteomes" id="UP001163046"/>
    </source>
</evidence>
<accession>A0A9X0CVD0</accession>
<protein>
    <recommendedName>
        <fullName evidence="2">Apple domain-containing protein</fullName>
    </recommendedName>
</protein>
<reference evidence="3" key="1">
    <citation type="submission" date="2023-01" db="EMBL/GenBank/DDBJ databases">
        <title>Genome assembly of the deep-sea coral Lophelia pertusa.</title>
        <authorList>
            <person name="Herrera S."/>
            <person name="Cordes E."/>
        </authorList>
    </citation>
    <scope>NUCLEOTIDE SEQUENCE</scope>
    <source>
        <strain evidence="3">USNM1676648</strain>
        <tissue evidence="3">Polyp</tissue>
    </source>
</reference>
<dbReference type="OrthoDB" id="5972786at2759"/>
<proteinExistence type="predicted"/>
<dbReference type="PANTHER" id="PTHR24543">
    <property type="entry name" value="MULTICOPPER OXIDASE-RELATED"/>
    <property type="match status" value="1"/>
</dbReference>
<feature type="signal peptide" evidence="1">
    <location>
        <begin position="1"/>
        <end position="21"/>
    </location>
</feature>
<feature type="chain" id="PRO_5040884476" description="Apple domain-containing protein" evidence="1">
    <location>
        <begin position="22"/>
        <end position="216"/>
    </location>
</feature>
<gene>
    <name evidence="3" type="ORF">OS493_031268</name>
</gene>
<dbReference type="AlphaFoldDB" id="A0A9X0CVD0"/>
<dbReference type="Pfam" id="PF00024">
    <property type="entry name" value="PAN_1"/>
    <property type="match status" value="1"/>
</dbReference>
<dbReference type="SUPFAM" id="SSF49785">
    <property type="entry name" value="Galactose-binding domain-like"/>
    <property type="match status" value="1"/>
</dbReference>
<dbReference type="PANTHER" id="PTHR24543:SF325">
    <property type="entry name" value="F5_8 TYPE C DOMAIN-CONTAINING PROTEIN"/>
    <property type="match status" value="1"/>
</dbReference>
<dbReference type="Proteomes" id="UP001163046">
    <property type="component" value="Unassembled WGS sequence"/>
</dbReference>